<dbReference type="PROSITE" id="PS50054">
    <property type="entry name" value="TYR_PHOSPHATASE_DUAL"/>
    <property type="match status" value="1"/>
</dbReference>
<dbReference type="PROSITE" id="PS50056">
    <property type="entry name" value="TYR_PHOSPHATASE_2"/>
    <property type="match status" value="1"/>
</dbReference>
<feature type="compositionally biased region" description="Polar residues" evidence="3">
    <location>
        <begin position="349"/>
        <end position="374"/>
    </location>
</feature>
<evidence type="ECO:0000256" key="3">
    <source>
        <dbReference type="SAM" id="MobiDB-lite"/>
    </source>
</evidence>
<feature type="compositionally biased region" description="Polar residues" evidence="3">
    <location>
        <begin position="961"/>
        <end position="975"/>
    </location>
</feature>
<proteinExistence type="predicted"/>
<dbReference type="PROSITE" id="PS00383">
    <property type="entry name" value="TYR_PHOSPHATASE_1"/>
    <property type="match status" value="1"/>
</dbReference>
<feature type="compositionally biased region" description="Polar residues" evidence="3">
    <location>
        <begin position="805"/>
        <end position="825"/>
    </location>
</feature>
<dbReference type="PANTHER" id="PTHR46377:SF1">
    <property type="entry name" value="DUAL SPECIFICITY PROTEIN PHOSPHATASE 19"/>
    <property type="match status" value="1"/>
</dbReference>
<gene>
    <name evidence="6" type="ORF">BLNAU_2690</name>
</gene>
<evidence type="ECO:0000259" key="5">
    <source>
        <dbReference type="PROSITE" id="PS50056"/>
    </source>
</evidence>
<feature type="compositionally biased region" description="Polar residues" evidence="3">
    <location>
        <begin position="1097"/>
        <end position="1113"/>
    </location>
</feature>
<sequence>MKNSQSDISYIYAGIFVGNQYAANDAKLLADNNITRILRLRTQPASSVPPFIKSITFCQIEDITHSSILTVFDPCFVAIREALIHKERIIVHCAAGKSRSPCVTISFLVHDFLIPLKVAYPHVWKARKGLWMNSTFKRQLSDLEYTCLGYRSLRFCTFCGDFDCNCLKNHLAEHTFRHTIELTLRAKSIEREISEKGCQTRSQQPSRTRIHSQTLDDVLKDPELSLNDRLALEHMIAQNEQKDLTDREQRKIIEQTIPLMSLNYQLLITTQLEYLTQPQRKATYYSSPSAWISSLRAILGKSRTRQAQVGPSTDSSQSARHNYYGLPITQNPPHQRECQGPQYDFSRLQPLQSPTASQQSLQSGRDDQAQQQPLDSLFDPDPSLSRQTSSPSLTELSNRTESLSMGSPMSQTSDLIGRRSPSPAHLPTSSPAFTGTSPIHTLRSPFFDAIRLNIARAKISPYADSLLLPPTPYTVAMFNITPSSTAFITNTLNERTLPMTSREQTSLFASPISDPSVLSSSQSEFSTLSSAIPQKQLVRQVGHDIFAVSMYFAFQTLARTIESFHPTQSATLTEWLKNAHNSPPDLLPNQTDPDASPKDLSSSKRRRQPRSNPQSPIKQPTIYTSASNHRWRDEFEAQQRNPSFDQRKRFTASKRHGVSDTDSTSPHDHQYTSVSSPSLSSGRSHSADPPKRREQRRGKDSERTSSTAAQTKTANQPGPYVRLLSRLVGEVRDSLDDWKHLLQEENRRGHVELRPKTSNVKEHPSQSGSPGNETEDDIRSAPTSPDSFASPFIAERQLNGMIGRSDSQGSQSKDGTRASFSFQRKTGTRDDDAATQLDKDVLSESSEDFDPTRLNRLILRNSTKPGKPWHSTSHGEKGVSSHHPRRKHDSFERPQGSSADTSDSNLSTSESEDPITAFNEQRLSLVAEYLAIDQDEAAVQREMTMKRHQSRKKRGREAKARNSNLKQHYSTDLSYPTQTSSFPPFITPTTVTSATPHHPQTWHNQRHTSPHNGAPDNAVAVPLPDRSTSPSSESLYPPSASSSASAYPSSISSHSSSSNQFSGYFEDTPDNKDTSTSLTQPHEPLPRRLDPRRHIHSTNPQSGQRLTSNTVPLATQRDPQKEQVATHQNNTLPSTTHSHAALFSHPISSAAHQTQPSGTPTHQTQPKTRQKRQYLPPQVEFVNERDSK</sequence>
<dbReference type="InterPro" id="IPR000340">
    <property type="entry name" value="Dual-sp_phosphatase_cat-dom"/>
</dbReference>
<feature type="compositionally biased region" description="Polar residues" evidence="3">
    <location>
        <begin position="1123"/>
        <end position="1138"/>
    </location>
</feature>
<feature type="region of interest" description="Disordered" evidence="3">
    <location>
        <begin position="303"/>
        <end position="437"/>
    </location>
</feature>
<feature type="compositionally biased region" description="Low complexity" evidence="3">
    <location>
        <begin position="1027"/>
        <end position="1064"/>
    </location>
</feature>
<feature type="compositionally biased region" description="Basic residues" evidence="3">
    <location>
        <begin position="946"/>
        <end position="956"/>
    </location>
</feature>
<feature type="region of interest" description="Disordered" evidence="3">
    <location>
        <begin position="941"/>
        <end position="1188"/>
    </location>
</feature>
<feature type="compositionally biased region" description="Polar residues" evidence="3">
    <location>
        <begin position="895"/>
        <end position="909"/>
    </location>
</feature>
<evidence type="ECO:0000313" key="7">
    <source>
        <dbReference type="Proteomes" id="UP001281761"/>
    </source>
</evidence>
<dbReference type="CDD" id="cd14498">
    <property type="entry name" value="DSP"/>
    <property type="match status" value="1"/>
</dbReference>
<dbReference type="Gene3D" id="3.90.190.10">
    <property type="entry name" value="Protein tyrosine phosphatase superfamily"/>
    <property type="match status" value="1"/>
</dbReference>
<name>A0ABQ9YF98_9EUKA</name>
<feature type="compositionally biased region" description="Polar residues" evidence="3">
    <location>
        <begin position="427"/>
        <end position="437"/>
    </location>
</feature>
<feature type="compositionally biased region" description="Low complexity" evidence="3">
    <location>
        <begin position="673"/>
        <end position="684"/>
    </location>
</feature>
<reference evidence="6 7" key="1">
    <citation type="journal article" date="2022" name="bioRxiv">
        <title>Genomics of Preaxostyla Flagellates Illuminates Evolutionary Transitions and the Path Towards Mitochondrial Loss.</title>
        <authorList>
            <person name="Novak L.V.F."/>
            <person name="Treitli S.C."/>
            <person name="Pyrih J."/>
            <person name="Halakuc P."/>
            <person name="Pipaliya S.V."/>
            <person name="Vacek V."/>
            <person name="Brzon O."/>
            <person name="Soukal P."/>
            <person name="Eme L."/>
            <person name="Dacks J.B."/>
            <person name="Karnkowska A."/>
            <person name="Elias M."/>
            <person name="Hampl V."/>
        </authorList>
    </citation>
    <scope>NUCLEOTIDE SEQUENCE [LARGE SCALE GENOMIC DNA]</scope>
    <source>
        <strain evidence="6">NAU3</strain>
        <tissue evidence="6">Gut</tissue>
    </source>
</reference>
<dbReference type="InterPro" id="IPR020422">
    <property type="entry name" value="TYR_PHOSPHATASE_DUAL_dom"/>
</dbReference>
<dbReference type="PANTHER" id="PTHR46377">
    <property type="entry name" value="DUAL SPECIFICITY PROTEIN PHOSPHATASE 19"/>
    <property type="match status" value="1"/>
</dbReference>
<dbReference type="Proteomes" id="UP001281761">
    <property type="component" value="Unassembled WGS sequence"/>
</dbReference>
<feature type="compositionally biased region" description="Low complexity" evidence="3">
    <location>
        <begin position="976"/>
        <end position="993"/>
    </location>
</feature>
<feature type="compositionally biased region" description="Basic and acidic residues" evidence="3">
    <location>
        <begin position="685"/>
        <end position="703"/>
    </location>
</feature>
<dbReference type="InterPro" id="IPR000387">
    <property type="entry name" value="Tyr_Pase_dom"/>
</dbReference>
<dbReference type="Pfam" id="PF00782">
    <property type="entry name" value="DSPc"/>
    <property type="match status" value="1"/>
</dbReference>
<evidence type="ECO:0000259" key="4">
    <source>
        <dbReference type="PROSITE" id="PS50054"/>
    </source>
</evidence>
<dbReference type="SMART" id="SM00195">
    <property type="entry name" value="DSPc"/>
    <property type="match status" value="1"/>
</dbReference>
<feature type="compositionally biased region" description="Basic and acidic residues" evidence="3">
    <location>
        <begin position="749"/>
        <end position="764"/>
    </location>
</feature>
<feature type="region of interest" description="Disordered" evidence="3">
    <location>
        <begin position="749"/>
        <end position="917"/>
    </location>
</feature>
<feature type="compositionally biased region" description="Polar residues" evidence="3">
    <location>
        <begin position="384"/>
        <end position="414"/>
    </location>
</feature>
<evidence type="ECO:0000313" key="6">
    <source>
        <dbReference type="EMBL" id="KAK2962447.1"/>
    </source>
</evidence>
<feature type="compositionally biased region" description="Polar residues" evidence="3">
    <location>
        <begin position="305"/>
        <end position="320"/>
    </location>
</feature>
<evidence type="ECO:0000256" key="1">
    <source>
        <dbReference type="ARBA" id="ARBA00022801"/>
    </source>
</evidence>
<evidence type="ECO:0008006" key="8">
    <source>
        <dbReference type="Google" id="ProtNLM"/>
    </source>
</evidence>
<dbReference type="InterPro" id="IPR016130">
    <property type="entry name" value="Tyr_Pase_AS"/>
</dbReference>
<keyword evidence="7" id="KW-1185">Reference proteome</keyword>
<feature type="region of interest" description="Disordered" evidence="3">
    <location>
        <begin position="578"/>
        <end position="721"/>
    </location>
</feature>
<protein>
    <recommendedName>
        <fullName evidence="8">Protein-tyrosine-phosphatase</fullName>
    </recommendedName>
</protein>
<keyword evidence="2" id="KW-0904">Protein phosphatase</keyword>
<keyword evidence="1" id="KW-0378">Hydrolase</keyword>
<dbReference type="SUPFAM" id="SSF52799">
    <property type="entry name" value="(Phosphotyrosine protein) phosphatases II"/>
    <property type="match status" value="1"/>
</dbReference>
<feature type="compositionally biased region" description="Polar residues" evidence="3">
    <location>
        <begin position="617"/>
        <end position="628"/>
    </location>
</feature>
<feature type="compositionally biased region" description="Polar residues" evidence="3">
    <location>
        <begin position="704"/>
        <end position="716"/>
    </location>
</feature>
<accession>A0ABQ9YF98</accession>
<feature type="compositionally biased region" description="Polar residues" evidence="3">
    <location>
        <begin position="1146"/>
        <end position="1167"/>
    </location>
</feature>
<organism evidence="6 7">
    <name type="scientific">Blattamonas nauphoetae</name>
    <dbReference type="NCBI Taxonomy" id="2049346"/>
    <lineage>
        <taxon>Eukaryota</taxon>
        <taxon>Metamonada</taxon>
        <taxon>Preaxostyla</taxon>
        <taxon>Oxymonadida</taxon>
        <taxon>Blattamonas</taxon>
    </lineage>
</organism>
<feature type="domain" description="Tyrosine specific protein phosphatases" evidence="5">
    <location>
        <begin position="88"/>
        <end position="130"/>
    </location>
</feature>
<feature type="domain" description="Tyrosine-protein phosphatase" evidence="4">
    <location>
        <begin position="7"/>
        <end position="149"/>
    </location>
</feature>
<comment type="caution">
    <text evidence="6">The sequence shown here is derived from an EMBL/GenBank/DDBJ whole genome shotgun (WGS) entry which is preliminary data.</text>
</comment>
<evidence type="ECO:0000256" key="2">
    <source>
        <dbReference type="ARBA" id="ARBA00022912"/>
    </source>
</evidence>
<dbReference type="EMBL" id="JARBJD010000011">
    <property type="protein sequence ID" value="KAK2962447.1"/>
    <property type="molecule type" value="Genomic_DNA"/>
</dbReference>
<feature type="compositionally biased region" description="Basic and acidic residues" evidence="3">
    <location>
        <begin position="827"/>
        <end position="842"/>
    </location>
</feature>
<dbReference type="InterPro" id="IPR029021">
    <property type="entry name" value="Prot-tyrosine_phosphatase-like"/>
</dbReference>